<gene>
    <name evidence="1" type="ORF">L1987_57555</name>
</gene>
<name>A0ACB9DCT9_9ASTR</name>
<comment type="caution">
    <text evidence="1">The sequence shown here is derived from an EMBL/GenBank/DDBJ whole genome shotgun (WGS) entry which is preliminary data.</text>
</comment>
<reference evidence="2" key="1">
    <citation type="journal article" date="2022" name="Mol. Ecol. Resour.">
        <title>The genomes of chicory, endive, great burdock and yacon provide insights into Asteraceae palaeo-polyploidization history and plant inulin production.</title>
        <authorList>
            <person name="Fan W."/>
            <person name="Wang S."/>
            <person name="Wang H."/>
            <person name="Wang A."/>
            <person name="Jiang F."/>
            <person name="Liu H."/>
            <person name="Zhao H."/>
            <person name="Xu D."/>
            <person name="Zhang Y."/>
        </authorList>
    </citation>
    <scope>NUCLEOTIDE SEQUENCE [LARGE SCALE GENOMIC DNA]</scope>
    <source>
        <strain evidence="2">cv. Yunnan</strain>
    </source>
</reference>
<reference evidence="1 2" key="2">
    <citation type="journal article" date="2022" name="Mol. Ecol. Resour.">
        <title>The genomes of chicory, endive, great burdock and yacon provide insights into Asteraceae paleo-polyploidization history and plant inulin production.</title>
        <authorList>
            <person name="Fan W."/>
            <person name="Wang S."/>
            <person name="Wang H."/>
            <person name="Wang A."/>
            <person name="Jiang F."/>
            <person name="Liu H."/>
            <person name="Zhao H."/>
            <person name="Xu D."/>
            <person name="Zhang Y."/>
        </authorList>
    </citation>
    <scope>NUCLEOTIDE SEQUENCE [LARGE SCALE GENOMIC DNA]</scope>
    <source>
        <strain evidence="2">cv. Yunnan</strain>
        <tissue evidence="1">Leaves</tissue>
    </source>
</reference>
<proteinExistence type="predicted"/>
<evidence type="ECO:0000313" key="1">
    <source>
        <dbReference type="EMBL" id="KAI3744474.1"/>
    </source>
</evidence>
<dbReference type="EMBL" id="CM042036">
    <property type="protein sequence ID" value="KAI3744474.1"/>
    <property type="molecule type" value="Genomic_DNA"/>
</dbReference>
<keyword evidence="2" id="KW-1185">Reference proteome</keyword>
<accession>A0ACB9DCT9</accession>
<dbReference type="Proteomes" id="UP001056120">
    <property type="component" value="Linkage Group LG19"/>
</dbReference>
<organism evidence="1 2">
    <name type="scientific">Smallanthus sonchifolius</name>
    <dbReference type="NCBI Taxonomy" id="185202"/>
    <lineage>
        <taxon>Eukaryota</taxon>
        <taxon>Viridiplantae</taxon>
        <taxon>Streptophyta</taxon>
        <taxon>Embryophyta</taxon>
        <taxon>Tracheophyta</taxon>
        <taxon>Spermatophyta</taxon>
        <taxon>Magnoliopsida</taxon>
        <taxon>eudicotyledons</taxon>
        <taxon>Gunneridae</taxon>
        <taxon>Pentapetalae</taxon>
        <taxon>asterids</taxon>
        <taxon>campanulids</taxon>
        <taxon>Asterales</taxon>
        <taxon>Asteraceae</taxon>
        <taxon>Asteroideae</taxon>
        <taxon>Heliantheae alliance</taxon>
        <taxon>Millerieae</taxon>
        <taxon>Smallanthus</taxon>
    </lineage>
</organism>
<sequence>MISSVPGKGKNKAKDHDRIPERATSLPPDAKLISFITGGSDICGTSYSATKRNAKEAKIEKGDRPTKTSNLTEAKVISFDEGDKDDVQDPHHDGLVITLYIANHFIRRILIDGGSSVNIIQLDVLKRMGIPDYEIISKSSVLQLKKQARNVLETKEEDVKEIYLNAKDPDVKVLVGTNIPKDIEQDLIELLKRKTSTFAWKHEDVTEGNLLQKGYPRRG</sequence>
<protein>
    <submittedName>
        <fullName evidence="1">Uncharacterized protein</fullName>
    </submittedName>
</protein>
<evidence type="ECO:0000313" key="2">
    <source>
        <dbReference type="Proteomes" id="UP001056120"/>
    </source>
</evidence>